<dbReference type="EMBL" id="MT144207">
    <property type="protein sequence ID" value="QJA50629.1"/>
    <property type="molecule type" value="Genomic_DNA"/>
</dbReference>
<evidence type="ECO:0000313" key="2">
    <source>
        <dbReference type="EMBL" id="QJI01265.1"/>
    </source>
</evidence>
<sequence length="72" mass="8223">MAKVKIVDVKERTRFLGPDKSETMLDVAYETEKGFRGTVKGLPLKATEDEIWEAVWKAAEVPERMIGKEKKL</sequence>
<accession>A0A6H1ZT29</accession>
<gene>
    <name evidence="1" type="ORF">TM448A01837_0014</name>
    <name evidence="2" type="ORF">TM448B02415_0005</name>
</gene>
<evidence type="ECO:0000313" key="1">
    <source>
        <dbReference type="EMBL" id="QJA50629.1"/>
    </source>
</evidence>
<proteinExistence type="predicted"/>
<organism evidence="1">
    <name type="scientific">viral metagenome</name>
    <dbReference type="NCBI Taxonomy" id="1070528"/>
    <lineage>
        <taxon>unclassified sequences</taxon>
        <taxon>metagenomes</taxon>
        <taxon>organismal metagenomes</taxon>
    </lineage>
</organism>
<protein>
    <submittedName>
        <fullName evidence="1">Uncharacterized protein</fullName>
    </submittedName>
</protein>
<dbReference type="AlphaFoldDB" id="A0A6H1ZT29"/>
<name>A0A6H1ZT29_9ZZZZ</name>
<dbReference type="EMBL" id="MT144911">
    <property type="protein sequence ID" value="QJI01265.1"/>
    <property type="molecule type" value="Genomic_DNA"/>
</dbReference>
<reference evidence="1" key="1">
    <citation type="submission" date="2020-03" db="EMBL/GenBank/DDBJ databases">
        <title>The deep terrestrial virosphere.</title>
        <authorList>
            <person name="Holmfeldt K."/>
            <person name="Nilsson E."/>
            <person name="Simone D."/>
            <person name="Lopez-Fernandez M."/>
            <person name="Wu X."/>
            <person name="de Brujin I."/>
            <person name="Lundin D."/>
            <person name="Andersson A."/>
            <person name="Bertilsson S."/>
            <person name="Dopson M."/>
        </authorList>
    </citation>
    <scope>NUCLEOTIDE SEQUENCE</scope>
    <source>
        <strain evidence="1">TM448A01837</strain>
        <strain evidence="2">TM448B02415</strain>
    </source>
</reference>